<feature type="non-terminal residue" evidence="1">
    <location>
        <position position="1"/>
    </location>
</feature>
<proteinExistence type="predicted"/>
<evidence type="ECO:0000313" key="2">
    <source>
        <dbReference type="Proteomes" id="UP000664132"/>
    </source>
</evidence>
<dbReference type="EMBL" id="JAFJYH010000725">
    <property type="protein sequence ID" value="KAG4410480.1"/>
    <property type="molecule type" value="Genomic_DNA"/>
</dbReference>
<dbReference type="AlphaFoldDB" id="A0A8H7T114"/>
<feature type="non-terminal residue" evidence="1">
    <location>
        <position position="131"/>
    </location>
</feature>
<comment type="caution">
    <text evidence="1">The sequence shown here is derived from an EMBL/GenBank/DDBJ whole genome shotgun (WGS) entry which is preliminary data.</text>
</comment>
<keyword evidence="2" id="KW-1185">Reference proteome</keyword>
<name>A0A8H7T114_9HELO</name>
<accession>A0A8H7T114</accession>
<evidence type="ECO:0000313" key="1">
    <source>
        <dbReference type="EMBL" id="KAG4410480.1"/>
    </source>
</evidence>
<reference evidence="1" key="1">
    <citation type="submission" date="2021-02" db="EMBL/GenBank/DDBJ databases">
        <title>Genome sequence Cadophora malorum strain M34.</title>
        <authorList>
            <person name="Stefanovic E."/>
            <person name="Vu D."/>
            <person name="Scully C."/>
            <person name="Dijksterhuis J."/>
            <person name="Roader J."/>
            <person name="Houbraken J."/>
        </authorList>
    </citation>
    <scope>NUCLEOTIDE SEQUENCE</scope>
    <source>
        <strain evidence="1">M34</strain>
    </source>
</reference>
<dbReference type="OrthoDB" id="3434965at2759"/>
<gene>
    <name evidence="1" type="ORF">IFR04_016385</name>
</gene>
<dbReference type="Proteomes" id="UP000664132">
    <property type="component" value="Unassembled WGS sequence"/>
</dbReference>
<protein>
    <submittedName>
        <fullName evidence="1">Uncharacterized protein</fullName>
    </submittedName>
</protein>
<sequence>SQLLTPENYVEITKEMCDAGGEADEYPSYMVIYEALHDICKEQRSIIDKGVDLAVLCSTFGALPRLAEVGLSFCEAIEDDLSPSPFTAGMATAEDSYQYHLRVVSDAIQNSRRGAAINTISLSGFDLPYCH</sequence>
<organism evidence="1 2">
    <name type="scientific">Cadophora malorum</name>
    <dbReference type="NCBI Taxonomy" id="108018"/>
    <lineage>
        <taxon>Eukaryota</taxon>
        <taxon>Fungi</taxon>
        <taxon>Dikarya</taxon>
        <taxon>Ascomycota</taxon>
        <taxon>Pezizomycotina</taxon>
        <taxon>Leotiomycetes</taxon>
        <taxon>Helotiales</taxon>
        <taxon>Ploettnerulaceae</taxon>
        <taxon>Cadophora</taxon>
    </lineage>
</organism>